<protein>
    <submittedName>
        <fullName evidence="2">DUF3558 domain-containing protein</fullName>
    </submittedName>
</protein>
<dbReference type="Proteomes" id="UP000655751">
    <property type="component" value="Unassembled WGS sequence"/>
</dbReference>
<evidence type="ECO:0000256" key="1">
    <source>
        <dbReference type="SAM" id="MobiDB-lite"/>
    </source>
</evidence>
<keyword evidence="3" id="KW-1185">Reference proteome</keyword>
<proteinExistence type="predicted"/>
<accession>A0A931ICG9</accession>
<name>A0A931ICG9_9NOCA</name>
<sequence>MAKTPPKTTTAASGDRGETGGGSGGGGGSGTGQAGAPGGTDTCGATLCGTTQAPAPGGTDTCGATLCGATDQQPAPAALWDPCAISAADISGQGFRADSETAINGDDGSSKNCRWKSSTDKFELTVVATRMTLYGFQEVGKYVDFSTLTVGGRQAHQFRARQDGNKIGCYVGFEVSGGFVAFVTRNLQPDAPEEPCAAARRVAGGLVGYVPS</sequence>
<feature type="region of interest" description="Disordered" evidence="1">
    <location>
        <begin position="1"/>
        <end position="36"/>
    </location>
</feature>
<dbReference type="InterPro" id="IPR024520">
    <property type="entry name" value="DUF3558"/>
</dbReference>
<organism evidence="2 3">
    <name type="scientific">Nocardia bovistercoris</name>
    <dbReference type="NCBI Taxonomy" id="2785916"/>
    <lineage>
        <taxon>Bacteria</taxon>
        <taxon>Bacillati</taxon>
        <taxon>Actinomycetota</taxon>
        <taxon>Actinomycetes</taxon>
        <taxon>Mycobacteriales</taxon>
        <taxon>Nocardiaceae</taxon>
        <taxon>Nocardia</taxon>
    </lineage>
</organism>
<dbReference type="Pfam" id="PF12079">
    <property type="entry name" value="DUF3558"/>
    <property type="match status" value="1"/>
</dbReference>
<evidence type="ECO:0000313" key="3">
    <source>
        <dbReference type="Proteomes" id="UP000655751"/>
    </source>
</evidence>
<reference evidence="2" key="1">
    <citation type="submission" date="2020-11" db="EMBL/GenBank/DDBJ databases">
        <title>Nocardia NEAU-351.nov., a novel actinomycete isolated from the cow dung.</title>
        <authorList>
            <person name="Zhang X."/>
        </authorList>
    </citation>
    <scope>NUCLEOTIDE SEQUENCE</scope>
    <source>
        <strain evidence="2">NEAU-351</strain>
    </source>
</reference>
<feature type="compositionally biased region" description="Gly residues" evidence="1">
    <location>
        <begin position="19"/>
        <end position="36"/>
    </location>
</feature>
<feature type="compositionally biased region" description="Low complexity" evidence="1">
    <location>
        <begin position="1"/>
        <end position="14"/>
    </location>
</feature>
<gene>
    <name evidence="2" type="ORF">IT779_13575</name>
</gene>
<dbReference type="EMBL" id="JADMLG010000004">
    <property type="protein sequence ID" value="MBH0777310.1"/>
    <property type="molecule type" value="Genomic_DNA"/>
</dbReference>
<dbReference type="AlphaFoldDB" id="A0A931ICG9"/>
<comment type="caution">
    <text evidence="2">The sequence shown here is derived from an EMBL/GenBank/DDBJ whole genome shotgun (WGS) entry which is preliminary data.</text>
</comment>
<evidence type="ECO:0000313" key="2">
    <source>
        <dbReference type="EMBL" id="MBH0777310.1"/>
    </source>
</evidence>